<dbReference type="InterPro" id="IPR017317">
    <property type="entry name" value="Pept_S8_subtilisin_bacteroid-2"/>
</dbReference>
<dbReference type="HOGENOM" id="CLU_026626_0_0_10"/>
<gene>
    <name evidence="9" type="ordered locus">Belba_2653</name>
</gene>
<dbReference type="OrthoDB" id="9792152at2"/>
<dbReference type="RefSeq" id="WP_014773151.1">
    <property type="nucleotide sequence ID" value="NC_018010.1"/>
</dbReference>
<feature type="active site" description="Charge relay system" evidence="5">
    <location>
        <position position="181"/>
    </location>
</feature>
<dbReference type="STRING" id="866536.Belba_2653"/>
<keyword evidence="10" id="KW-1185">Reference proteome</keyword>
<evidence type="ECO:0000256" key="5">
    <source>
        <dbReference type="PROSITE-ProRule" id="PRU01240"/>
    </source>
</evidence>
<dbReference type="InterPro" id="IPR036852">
    <property type="entry name" value="Peptidase_S8/S53_dom_sf"/>
</dbReference>
<organism evidence="9 10">
    <name type="scientific">Belliella baltica (strain DSM 15883 / CIP 108006 / LMG 21964 / BA134)</name>
    <dbReference type="NCBI Taxonomy" id="866536"/>
    <lineage>
        <taxon>Bacteria</taxon>
        <taxon>Pseudomonadati</taxon>
        <taxon>Bacteroidota</taxon>
        <taxon>Cytophagia</taxon>
        <taxon>Cytophagales</taxon>
        <taxon>Cyclobacteriaceae</taxon>
        <taxon>Belliella</taxon>
    </lineage>
</organism>
<evidence type="ECO:0000256" key="2">
    <source>
        <dbReference type="ARBA" id="ARBA00022670"/>
    </source>
</evidence>
<dbReference type="InterPro" id="IPR050131">
    <property type="entry name" value="Peptidase_S8_subtilisin-like"/>
</dbReference>
<dbReference type="Proteomes" id="UP000006050">
    <property type="component" value="Chromosome"/>
</dbReference>
<evidence type="ECO:0000256" key="3">
    <source>
        <dbReference type="ARBA" id="ARBA00022801"/>
    </source>
</evidence>
<dbReference type="SUPFAM" id="SSF52743">
    <property type="entry name" value="Subtilisin-like"/>
    <property type="match status" value="1"/>
</dbReference>
<comment type="similarity">
    <text evidence="1 5">Belongs to the peptidase S8 family.</text>
</comment>
<feature type="active site" description="Charge relay system" evidence="5">
    <location>
        <position position="222"/>
    </location>
</feature>
<name>I3Z7I0_BELBD</name>
<evidence type="ECO:0000313" key="9">
    <source>
        <dbReference type="EMBL" id="AFL85198.1"/>
    </source>
</evidence>
<dbReference type="Gene3D" id="3.40.50.200">
    <property type="entry name" value="Peptidase S8/S53 domain"/>
    <property type="match status" value="1"/>
</dbReference>
<dbReference type="GO" id="GO:0006508">
    <property type="term" value="P:proteolysis"/>
    <property type="evidence" value="ECO:0007669"/>
    <property type="project" value="UniProtKB-KW"/>
</dbReference>
<feature type="signal peptide" evidence="6">
    <location>
        <begin position="1"/>
        <end position="21"/>
    </location>
</feature>
<evidence type="ECO:0000313" key="10">
    <source>
        <dbReference type="Proteomes" id="UP000006050"/>
    </source>
</evidence>
<dbReference type="NCBIfam" id="TIGR04183">
    <property type="entry name" value="Por_Secre_tail"/>
    <property type="match status" value="1"/>
</dbReference>
<proteinExistence type="inferred from homology"/>
<dbReference type="KEGG" id="bbd:Belba_2653"/>
<dbReference type="PROSITE" id="PS51892">
    <property type="entry name" value="SUBTILASE"/>
    <property type="match status" value="1"/>
</dbReference>
<dbReference type="InterPro" id="IPR000209">
    <property type="entry name" value="Peptidase_S8/S53_dom"/>
</dbReference>
<dbReference type="PIRSF" id="PIRSF037903">
    <property type="entry name" value="Subtilisin_rel_GFO_2223"/>
    <property type="match status" value="1"/>
</dbReference>
<evidence type="ECO:0000256" key="1">
    <source>
        <dbReference type="ARBA" id="ARBA00011073"/>
    </source>
</evidence>
<evidence type="ECO:0000256" key="6">
    <source>
        <dbReference type="SAM" id="SignalP"/>
    </source>
</evidence>
<sequence length="549" mass="60785">MGRFKFFAVFGFVFFVGFASAQNKYAVHYKYKPQENFSLESPTEFLTEKSIQRRASQGIALDSLDLPVSEKYISIIKENVQNVIYNSNWMNASLVEATEEQLATIGNLDFVEKVVLVYVSQSAGGRFLRKIKKSNLNSINFKFGFRKSQVEDYEFQNSLLGIPEMHEEGFKGEGVTIAVFDAGFPGVDQVEGFSHLIARNQIIGTKDFVDLSNPNVYSKNQHGTNVLSLIAANSPELLVSGAPDANYILCITEDVFSEFRIEEYNWVRAAEYADSLGVDIINSSLGYLDFDDPNMDYTFEDLDGTTAIISQGADIAGKKGILIVTSAGNYGPRPFSITAPADANGILAIGGVDRESKWWSRSSQGPTSDERIKPELSTLGTGVTLITQTGSLNNNGSGTSFSAPQIAALAAGLWQAKPELTKDELIELLKQSGSQSEDPDNLLGYGIPNFSRAYFGEVLNVENPQSENFSWRIYPNPNDGRILYADFGQELLGKIRVYQSNGNLIFEQDLTRPSNNIAFEVDISQLKSGLYIVEMQSGREIRRTKLIKR</sequence>
<keyword evidence="6" id="KW-0732">Signal</keyword>
<keyword evidence="4 5" id="KW-0720">Serine protease</keyword>
<dbReference type="PANTHER" id="PTHR43806:SF67">
    <property type="entry name" value="EGF-LIKE DOMAIN-CONTAINING PROTEIN"/>
    <property type="match status" value="1"/>
</dbReference>
<dbReference type="InterPro" id="IPR026444">
    <property type="entry name" value="Secre_tail"/>
</dbReference>
<dbReference type="PROSITE" id="PS00138">
    <property type="entry name" value="SUBTILASE_SER"/>
    <property type="match status" value="1"/>
</dbReference>
<feature type="domain" description="Peptidase S8/S53" evidence="7">
    <location>
        <begin position="172"/>
        <end position="446"/>
    </location>
</feature>
<feature type="active site" description="Charge relay system" evidence="5">
    <location>
        <position position="400"/>
    </location>
</feature>
<dbReference type="eggNOG" id="COG1404">
    <property type="taxonomic scope" value="Bacteria"/>
</dbReference>
<feature type="chain" id="PRO_5003684303" evidence="6">
    <location>
        <begin position="22"/>
        <end position="549"/>
    </location>
</feature>
<keyword evidence="3 5" id="KW-0378">Hydrolase</keyword>
<dbReference type="InterPro" id="IPR023828">
    <property type="entry name" value="Peptidase_S8_Ser-AS"/>
</dbReference>
<dbReference type="GO" id="GO:0004252">
    <property type="term" value="F:serine-type endopeptidase activity"/>
    <property type="evidence" value="ECO:0007669"/>
    <property type="project" value="UniProtKB-UniRule"/>
</dbReference>
<accession>I3Z7I0</accession>
<feature type="domain" description="Secretion system C-terminal sorting" evidence="8">
    <location>
        <begin position="473"/>
        <end position="546"/>
    </location>
</feature>
<evidence type="ECO:0000259" key="8">
    <source>
        <dbReference type="Pfam" id="PF18962"/>
    </source>
</evidence>
<dbReference type="CDD" id="cd07493">
    <property type="entry name" value="Peptidases_S8_9"/>
    <property type="match status" value="1"/>
</dbReference>
<evidence type="ECO:0000256" key="4">
    <source>
        <dbReference type="ARBA" id="ARBA00022825"/>
    </source>
</evidence>
<dbReference type="PANTHER" id="PTHR43806">
    <property type="entry name" value="PEPTIDASE S8"/>
    <property type="match status" value="1"/>
</dbReference>
<dbReference type="AlphaFoldDB" id="I3Z7I0"/>
<reference evidence="10" key="1">
    <citation type="submission" date="2012-06" db="EMBL/GenBank/DDBJ databases">
        <title>The complete genome of Belliella baltica DSM 15883.</title>
        <authorList>
            <person name="Lucas S."/>
            <person name="Copeland A."/>
            <person name="Lapidus A."/>
            <person name="Goodwin L."/>
            <person name="Pitluck S."/>
            <person name="Peters L."/>
            <person name="Mikhailova N."/>
            <person name="Davenport K."/>
            <person name="Kyrpides N."/>
            <person name="Mavromatis K."/>
            <person name="Pagani I."/>
            <person name="Ivanova N."/>
            <person name="Ovchinnikova G."/>
            <person name="Zeytun A."/>
            <person name="Detter J.C."/>
            <person name="Han C."/>
            <person name="Land M."/>
            <person name="Hauser L."/>
            <person name="Markowitz V."/>
            <person name="Cheng J.-F."/>
            <person name="Hugenholtz P."/>
            <person name="Woyke T."/>
            <person name="Wu D."/>
            <person name="Tindall B."/>
            <person name="Pomrenke H."/>
            <person name="Brambilla E."/>
            <person name="Klenk H.-P."/>
            <person name="Eisen J.A."/>
        </authorList>
    </citation>
    <scope>NUCLEOTIDE SEQUENCE [LARGE SCALE GENOMIC DNA]</scope>
    <source>
        <strain evidence="10">DSM 15883 / CIP 108006 / LMG 21964 / BA134</strain>
    </source>
</reference>
<dbReference type="PATRIC" id="fig|866536.3.peg.2736"/>
<dbReference type="Pfam" id="PF18962">
    <property type="entry name" value="Por_Secre_tail"/>
    <property type="match status" value="1"/>
</dbReference>
<dbReference type="Pfam" id="PF00082">
    <property type="entry name" value="Peptidase_S8"/>
    <property type="match status" value="1"/>
</dbReference>
<protein>
    <submittedName>
        <fullName evidence="9">Subtilisin-like serine protease</fullName>
    </submittedName>
</protein>
<keyword evidence="2 5" id="KW-0645">Protease</keyword>
<evidence type="ECO:0000259" key="7">
    <source>
        <dbReference type="Pfam" id="PF00082"/>
    </source>
</evidence>
<dbReference type="PRINTS" id="PR00723">
    <property type="entry name" value="SUBTILISIN"/>
</dbReference>
<dbReference type="InterPro" id="IPR015500">
    <property type="entry name" value="Peptidase_S8_subtilisin-rel"/>
</dbReference>
<dbReference type="EMBL" id="CP003281">
    <property type="protein sequence ID" value="AFL85198.1"/>
    <property type="molecule type" value="Genomic_DNA"/>
</dbReference>